<gene>
    <name evidence="2" type="ORF">QP939_05550</name>
</gene>
<organism evidence="2 3">
    <name type="scientific">Amycolatopsis nalaikhensis</name>
    <dbReference type="NCBI Taxonomy" id="715472"/>
    <lineage>
        <taxon>Bacteria</taxon>
        <taxon>Bacillati</taxon>
        <taxon>Actinomycetota</taxon>
        <taxon>Actinomycetes</taxon>
        <taxon>Pseudonocardiales</taxon>
        <taxon>Pseudonocardiaceae</taxon>
        <taxon>Amycolatopsis</taxon>
    </lineage>
</organism>
<dbReference type="CDD" id="cd02440">
    <property type="entry name" value="AdoMet_MTases"/>
    <property type="match status" value="1"/>
</dbReference>
<dbReference type="PANTHER" id="PTHR18895">
    <property type="entry name" value="HEMK METHYLTRANSFERASE"/>
    <property type="match status" value="1"/>
</dbReference>
<sequence length="343" mass="37392">MLFSPPSRHAVAADDRLSADAALRTAASGVALLWHGDYPAVRRLLTAMSRRIPGPPPDDYPRYRADRARRARLLSLLYVPLDPGHVLPLRRAPDVRDACTDVYGPLEVPAAVPLRELLGVLGAAEWRRTGIAVAALGARIHPHYGVFAPVRQEYVDLVAETPLPSRDLAFDIGTGTGVLAAVLARRGVRHVVATDTDPRAVACATENLARLGFATCTEVLRTDLYPPGRAPLVVGNPPWLPGRPRTPLDHAVYDPGSRMLRGFLDRARKHLTPGGEAWLVLSDLAEHLGLRTREELLAWIDAAGLRVIGRVDTAPRHPRALDPADPLHRARAVEVTSLWRLSP</sequence>
<dbReference type="Proteomes" id="UP001227101">
    <property type="component" value="Chromosome"/>
</dbReference>
<proteinExistence type="predicted"/>
<feature type="domain" description="Methyltransferase small" evidence="1">
    <location>
        <begin position="167"/>
        <end position="282"/>
    </location>
</feature>
<evidence type="ECO:0000313" key="2">
    <source>
        <dbReference type="EMBL" id="WIV61934.1"/>
    </source>
</evidence>
<evidence type="ECO:0000259" key="1">
    <source>
        <dbReference type="Pfam" id="PF05175"/>
    </source>
</evidence>
<dbReference type="InterPro" id="IPR029063">
    <property type="entry name" value="SAM-dependent_MTases_sf"/>
</dbReference>
<keyword evidence="2" id="KW-0489">Methyltransferase</keyword>
<dbReference type="PANTHER" id="PTHR18895:SF74">
    <property type="entry name" value="MTRF1L RELEASE FACTOR GLUTAMINE METHYLTRANSFERASE"/>
    <property type="match status" value="1"/>
</dbReference>
<name>A0ABY8Y259_9PSEU</name>
<evidence type="ECO:0000313" key="3">
    <source>
        <dbReference type="Proteomes" id="UP001227101"/>
    </source>
</evidence>
<keyword evidence="3" id="KW-1185">Reference proteome</keyword>
<dbReference type="Pfam" id="PF05175">
    <property type="entry name" value="MTS"/>
    <property type="match status" value="1"/>
</dbReference>
<dbReference type="InterPro" id="IPR050320">
    <property type="entry name" value="N5-glutamine_MTase"/>
</dbReference>
<reference evidence="2 3" key="1">
    <citation type="submission" date="2023-06" db="EMBL/GenBank/DDBJ databases">
        <authorList>
            <person name="Oyuntsetseg B."/>
            <person name="Kim S.B."/>
        </authorList>
    </citation>
    <scope>NUCLEOTIDE SEQUENCE [LARGE SCALE GENOMIC DNA]</scope>
    <source>
        <strain evidence="2 3">2-2</strain>
    </source>
</reference>
<dbReference type="SUPFAM" id="SSF53335">
    <property type="entry name" value="S-adenosyl-L-methionine-dependent methyltransferases"/>
    <property type="match status" value="1"/>
</dbReference>
<dbReference type="GO" id="GO:0008168">
    <property type="term" value="F:methyltransferase activity"/>
    <property type="evidence" value="ECO:0007669"/>
    <property type="project" value="UniProtKB-KW"/>
</dbReference>
<dbReference type="GO" id="GO:0032259">
    <property type="term" value="P:methylation"/>
    <property type="evidence" value="ECO:0007669"/>
    <property type="project" value="UniProtKB-KW"/>
</dbReference>
<accession>A0ABY8Y259</accession>
<protein>
    <submittedName>
        <fullName evidence="2">Class I SAM-dependent methyltransferase</fullName>
    </submittedName>
</protein>
<dbReference type="InterPro" id="IPR007848">
    <property type="entry name" value="Small_mtfrase_dom"/>
</dbReference>
<keyword evidence="2" id="KW-0808">Transferase</keyword>
<dbReference type="EMBL" id="CP127173">
    <property type="protein sequence ID" value="WIV61934.1"/>
    <property type="molecule type" value="Genomic_DNA"/>
</dbReference>
<dbReference type="Gene3D" id="3.40.50.150">
    <property type="entry name" value="Vaccinia Virus protein VP39"/>
    <property type="match status" value="1"/>
</dbReference>